<dbReference type="Pfam" id="PF02481">
    <property type="entry name" value="DNA_processg_A"/>
    <property type="match status" value="1"/>
</dbReference>
<keyword evidence="5" id="KW-1185">Reference proteome</keyword>
<dbReference type="AlphaFoldDB" id="A0A9X1FNN0"/>
<comment type="caution">
    <text evidence="4">The sequence shown here is derived from an EMBL/GenBank/DDBJ whole genome shotgun (WGS) entry which is preliminary data.</text>
</comment>
<dbReference type="Proteomes" id="UP001138686">
    <property type="component" value="Unassembled WGS sequence"/>
</dbReference>
<comment type="similarity">
    <text evidence="1">Belongs to the DprA/Smf family.</text>
</comment>
<dbReference type="PANTHER" id="PTHR43022:SF1">
    <property type="entry name" value="PROTEIN SMF"/>
    <property type="match status" value="1"/>
</dbReference>
<dbReference type="InterPro" id="IPR057666">
    <property type="entry name" value="DrpA_SLOG"/>
</dbReference>
<dbReference type="EMBL" id="JAHWDP010000001">
    <property type="protein sequence ID" value="MBW2937199.1"/>
    <property type="molecule type" value="Genomic_DNA"/>
</dbReference>
<dbReference type="RefSeq" id="WP_219051415.1">
    <property type="nucleotide sequence ID" value="NZ_JAHWDP010000001.1"/>
</dbReference>
<name>A0A9X1FNN0_9FLAO</name>
<evidence type="ECO:0000259" key="3">
    <source>
        <dbReference type="Pfam" id="PF17782"/>
    </source>
</evidence>
<feature type="domain" description="Smf/DprA SLOG" evidence="2">
    <location>
        <begin position="84"/>
        <end position="290"/>
    </location>
</feature>
<evidence type="ECO:0000256" key="1">
    <source>
        <dbReference type="ARBA" id="ARBA00006525"/>
    </source>
</evidence>
<reference evidence="4" key="1">
    <citation type="submission" date="2021-07" db="EMBL/GenBank/DDBJ databases">
        <title>Aureisphaera sp. CAU 1614 isolated from sea sediment.</title>
        <authorList>
            <person name="Kim W."/>
        </authorList>
    </citation>
    <scope>NUCLEOTIDE SEQUENCE</scope>
    <source>
        <strain evidence="4">CAU 1614</strain>
    </source>
</reference>
<dbReference type="InterPro" id="IPR041614">
    <property type="entry name" value="DprA_WH"/>
</dbReference>
<evidence type="ECO:0000313" key="4">
    <source>
        <dbReference type="EMBL" id="MBW2937199.1"/>
    </source>
</evidence>
<dbReference type="PANTHER" id="PTHR43022">
    <property type="entry name" value="PROTEIN SMF"/>
    <property type="match status" value="1"/>
</dbReference>
<dbReference type="Pfam" id="PF17782">
    <property type="entry name" value="WHD_DprA"/>
    <property type="match status" value="1"/>
</dbReference>
<feature type="domain" description="DprA winged helix" evidence="3">
    <location>
        <begin position="329"/>
        <end position="363"/>
    </location>
</feature>
<proteinExistence type="inferred from homology"/>
<protein>
    <submittedName>
        <fullName evidence="4">DNA-processing protein DprA</fullName>
    </submittedName>
</protein>
<dbReference type="GO" id="GO:0009294">
    <property type="term" value="P:DNA-mediated transformation"/>
    <property type="evidence" value="ECO:0007669"/>
    <property type="project" value="InterPro"/>
</dbReference>
<dbReference type="NCBIfam" id="TIGR00732">
    <property type="entry name" value="dprA"/>
    <property type="match status" value="1"/>
</dbReference>
<sequence length="368" mass="41395">MLSKKELLYTLALQRVPNLGDTSAKKLVQAVGSAEGIFKEKKSRLLKIEGIGQIKLKELSLDLHLPEAEAELSFIEEHKINYSYFLDKHYPEGLKHCLDGPILFFMKGNIDIQNKKLISIVGTRNATTYGITFCEKLLEDLAPLNPVIISGFAYGIDITAQKKAMDLRLQTIGCLAHGFNQIYPKTHKKYVAKMEENGGFITEFWSNDDFDRNNFLKRNRIIAGLSEATIVIESAEKGGSLVTADIANSYNREVFAVPGRTTDSQSQGCNNLIKSQQAHLLTSAADLVYHLGWEIDEQKSKPKQTQLFVELTTDEKIIWNYLKEKDKELLDVIAIECNVPTFKLASILLNMELKGVIRPLPGKMFQVI</sequence>
<evidence type="ECO:0000313" key="5">
    <source>
        <dbReference type="Proteomes" id="UP001138686"/>
    </source>
</evidence>
<dbReference type="InterPro" id="IPR003488">
    <property type="entry name" value="DprA"/>
</dbReference>
<accession>A0A9X1FNN0</accession>
<organism evidence="4 5">
    <name type="scientific">Halomarinibacterium sedimenti</name>
    <dbReference type="NCBI Taxonomy" id="2857106"/>
    <lineage>
        <taxon>Bacteria</taxon>
        <taxon>Pseudomonadati</taxon>
        <taxon>Bacteroidota</taxon>
        <taxon>Flavobacteriia</taxon>
        <taxon>Flavobacteriales</taxon>
        <taxon>Flavobacteriaceae</taxon>
        <taxon>Halomarinibacterium</taxon>
    </lineage>
</organism>
<gene>
    <name evidence="4" type="primary">dprA</name>
    <name evidence="4" type="ORF">KXJ69_03725</name>
</gene>
<evidence type="ECO:0000259" key="2">
    <source>
        <dbReference type="Pfam" id="PF02481"/>
    </source>
</evidence>